<evidence type="ECO:0000313" key="2">
    <source>
        <dbReference type="EMBL" id="GMI18694.1"/>
    </source>
</evidence>
<sequence>MPPAANATPKKNRTLPPRKSSLNLQAASVENSPMGTKTFNFTMGGSPNTGKSPRDRSHLTGEADDPDFDNGMGDSKAEAEAQARLVAEMLGEDLTAGDIAARYDMSDSSDDELDELMAESKAKGAAEGGAGGEGGAKFTGDFDWGEQMGPMVQQLQTENSTLKGDLNKKKAQVKKLGIMLNALEPIPGVDAEKLLNVMNEKGEPVHNDMKDVKIIQMAKKIRNITYELNKQKGLGKKAEETILMLDQELEKKQDEIDSLATPQARAAIMKTMVGGVEALEPTGSSNSHATKKLSHDLQEMRHKFEIMKEKNRVLEQKIMQEVGGEGVASEKLAKIMDDGWKGRAQQIVMLKTKMKRLEANNKTGGMMEASSKGGTRGGNSTTAQQRVAANNLRHDVDFKAQQELNEMDRMKQQGVEELGKSYEKAKDDLQKVERKFQSAKTRVGCLEQDNMKMRDGMKVFVGKASNDDKLVDMLKSEVQELKKKLRKSSERQAKMKQERATFNGEGQVVENLKGQISHLQNQNGHQERIINQLRADLHRIRNLGSAKKRSSPGKRGVVNADEEENDMERFNHK</sequence>
<protein>
    <submittedName>
        <fullName evidence="2">Uncharacterized protein</fullName>
    </submittedName>
</protein>
<feature type="region of interest" description="Disordered" evidence="1">
    <location>
        <begin position="485"/>
        <end position="506"/>
    </location>
</feature>
<comment type="caution">
    <text evidence="2">The sequence shown here is derived from an EMBL/GenBank/DDBJ whole genome shotgun (WGS) entry which is preliminary data.</text>
</comment>
<evidence type="ECO:0000256" key="1">
    <source>
        <dbReference type="SAM" id="MobiDB-lite"/>
    </source>
</evidence>
<feature type="compositionally biased region" description="Basic and acidic residues" evidence="1">
    <location>
        <begin position="485"/>
        <end position="499"/>
    </location>
</feature>
<feature type="region of interest" description="Disordered" evidence="1">
    <location>
        <begin position="541"/>
        <end position="573"/>
    </location>
</feature>
<gene>
    <name evidence="2" type="ORF">TrLO_g2173</name>
</gene>
<feature type="region of interest" description="Disordered" evidence="1">
    <location>
        <begin position="120"/>
        <end position="140"/>
    </location>
</feature>
<feature type="compositionally biased region" description="Gly residues" evidence="1">
    <location>
        <begin position="126"/>
        <end position="137"/>
    </location>
</feature>
<accession>A0A9W7L137</accession>
<dbReference type="InterPro" id="IPR038929">
    <property type="entry name" value="CCDC13"/>
</dbReference>
<reference evidence="3" key="1">
    <citation type="journal article" date="2023" name="Commun. Biol.">
        <title>Genome analysis of Parmales, the sister group of diatoms, reveals the evolutionary specialization of diatoms from phago-mixotrophs to photoautotrophs.</title>
        <authorList>
            <person name="Ban H."/>
            <person name="Sato S."/>
            <person name="Yoshikawa S."/>
            <person name="Yamada K."/>
            <person name="Nakamura Y."/>
            <person name="Ichinomiya M."/>
            <person name="Sato N."/>
            <person name="Blanc-Mathieu R."/>
            <person name="Endo H."/>
            <person name="Kuwata A."/>
            <person name="Ogata H."/>
        </authorList>
    </citation>
    <scope>NUCLEOTIDE SEQUENCE [LARGE SCALE GENOMIC DNA]</scope>
    <source>
        <strain evidence="3">NIES 3700</strain>
    </source>
</reference>
<dbReference type="OrthoDB" id="10258312at2759"/>
<dbReference type="AlphaFoldDB" id="A0A9W7L137"/>
<feature type="compositionally biased region" description="Polar residues" evidence="1">
    <location>
        <begin position="20"/>
        <end position="51"/>
    </location>
</feature>
<name>A0A9W7L137_9STRA</name>
<proteinExistence type="predicted"/>
<dbReference type="PANTHER" id="PTHR31935:SF1">
    <property type="entry name" value="COILED-COIL DOMAIN-CONTAINING PROTEIN 13"/>
    <property type="match status" value="1"/>
</dbReference>
<feature type="compositionally biased region" description="Basic and acidic residues" evidence="1">
    <location>
        <begin position="52"/>
        <end position="61"/>
    </location>
</feature>
<evidence type="ECO:0000313" key="3">
    <source>
        <dbReference type="Proteomes" id="UP001165122"/>
    </source>
</evidence>
<keyword evidence="3" id="KW-1185">Reference proteome</keyword>
<feature type="region of interest" description="Disordered" evidence="1">
    <location>
        <begin position="1"/>
        <end position="77"/>
    </location>
</feature>
<dbReference type="EMBL" id="BRXW01000343">
    <property type="protein sequence ID" value="GMI18694.1"/>
    <property type="molecule type" value="Genomic_DNA"/>
</dbReference>
<organism evidence="2 3">
    <name type="scientific">Triparma laevis f. longispina</name>
    <dbReference type="NCBI Taxonomy" id="1714387"/>
    <lineage>
        <taxon>Eukaryota</taxon>
        <taxon>Sar</taxon>
        <taxon>Stramenopiles</taxon>
        <taxon>Ochrophyta</taxon>
        <taxon>Bolidophyceae</taxon>
        <taxon>Parmales</taxon>
        <taxon>Triparmaceae</taxon>
        <taxon>Triparma</taxon>
    </lineage>
</organism>
<dbReference type="PANTHER" id="PTHR31935">
    <property type="entry name" value="COILED-COIL DOMAIN-CONTAINING PROTEIN 13"/>
    <property type="match status" value="1"/>
</dbReference>
<dbReference type="Proteomes" id="UP001165122">
    <property type="component" value="Unassembled WGS sequence"/>
</dbReference>